<keyword evidence="6 10" id="KW-1133">Transmembrane helix</keyword>
<keyword evidence="2" id="KW-0813">Transport</keyword>
<evidence type="ECO:0000313" key="11">
    <source>
        <dbReference type="EMBL" id="GLS26699.1"/>
    </source>
</evidence>
<name>A0AA37T4P4_9GAMM</name>
<keyword evidence="4 10" id="KW-0812">Transmembrane</keyword>
<feature type="transmembrane region" description="Helical" evidence="10">
    <location>
        <begin position="446"/>
        <end position="463"/>
    </location>
</feature>
<dbReference type="InterPro" id="IPR052157">
    <property type="entry name" value="BCAA_transport_permease"/>
</dbReference>
<dbReference type="InterPro" id="IPR017779">
    <property type="entry name" value="ABC_UrtB_bac"/>
</dbReference>
<dbReference type="EMBL" id="BSPD01000058">
    <property type="protein sequence ID" value="GLS26699.1"/>
    <property type="molecule type" value="Genomic_DNA"/>
</dbReference>
<dbReference type="CDD" id="cd06582">
    <property type="entry name" value="TM_PBP1_LivH_like"/>
    <property type="match status" value="1"/>
</dbReference>
<gene>
    <name evidence="11" type="ORF">GCM10007877_24160</name>
</gene>
<comment type="similarity">
    <text evidence="8">Belongs to the binding-protein-dependent transport system permease family. LivHM subfamily.</text>
</comment>
<evidence type="ECO:0000313" key="12">
    <source>
        <dbReference type="Proteomes" id="UP001156870"/>
    </source>
</evidence>
<comment type="subcellular location">
    <subcellularLocation>
        <location evidence="1">Cell inner membrane</location>
        <topology evidence="1">Multi-pass membrane protein</topology>
    </subcellularLocation>
</comment>
<keyword evidence="3" id="KW-1003">Cell membrane</keyword>
<accession>A0AA37T4P4</accession>
<dbReference type="PANTHER" id="PTHR11795:SF447">
    <property type="entry name" value="ABC TRANSPORTER PERMEASE PROTEIN"/>
    <property type="match status" value="1"/>
</dbReference>
<reference evidence="11 12" key="1">
    <citation type="journal article" date="2014" name="Int. J. Syst. Evol. Microbiol.">
        <title>Complete genome sequence of Corynebacterium casei LMG S-19264T (=DSM 44701T), isolated from a smear-ripened cheese.</title>
        <authorList>
            <consortium name="US DOE Joint Genome Institute (JGI-PGF)"/>
            <person name="Walter F."/>
            <person name="Albersmeier A."/>
            <person name="Kalinowski J."/>
            <person name="Ruckert C."/>
        </authorList>
    </citation>
    <scope>NUCLEOTIDE SEQUENCE [LARGE SCALE GENOMIC DNA]</scope>
    <source>
        <strain evidence="11 12">NBRC 110095</strain>
    </source>
</reference>
<evidence type="ECO:0000256" key="6">
    <source>
        <dbReference type="ARBA" id="ARBA00022989"/>
    </source>
</evidence>
<dbReference type="AlphaFoldDB" id="A0AA37T4P4"/>
<dbReference type="InterPro" id="IPR001851">
    <property type="entry name" value="ABC_transp_permease"/>
</dbReference>
<evidence type="ECO:0000256" key="1">
    <source>
        <dbReference type="ARBA" id="ARBA00004429"/>
    </source>
</evidence>
<evidence type="ECO:0000256" key="3">
    <source>
        <dbReference type="ARBA" id="ARBA00022475"/>
    </source>
</evidence>
<keyword evidence="7 10" id="KW-0472">Membrane</keyword>
<evidence type="ECO:0000256" key="10">
    <source>
        <dbReference type="SAM" id="Phobius"/>
    </source>
</evidence>
<organism evidence="11 12">
    <name type="scientific">Marinibactrum halimedae</name>
    <dbReference type="NCBI Taxonomy" id="1444977"/>
    <lineage>
        <taxon>Bacteria</taxon>
        <taxon>Pseudomonadati</taxon>
        <taxon>Pseudomonadota</taxon>
        <taxon>Gammaproteobacteria</taxon>
        <taxon>Cellvibrionales</taxon>
        <taxon>Cellvibrionaceae</taxon>
        <taxon>Marinibactrum</taxon>
    </lineage>
</organism>
<keyword evidence="5" id="KW-0029">Amino-acid transport</keyword>
<sequence>MTSRMYTLLPQRDWFWWRILCTVILLCSIAVKPCFANSKDEKKEGYTLLESQQGVLQKGLQSDEELMVEYEHLIRQLPLANFKEKLALIEKIEQKGGQHAYDLLTSLLSGELYYLKKDPDILVYAKKYEGDEYQVKELGEESESKLLSKLDLKKIYKKVRTNNRVRKGIKLSIARLSLKSDSESNKINALKAMVLTIDPVTASAIESMYENERSGKVKEMMSIVLAVHTLKTSQDMTAVSSSKVNQAIVLLGDRLEIPVKNTLVEYKGFLEESEIQSDQKSQLLKELNKALTAIEEKNRFYVFVEKLFFGISLGSVLLLAAVGLSITFGVMGVINMAHGEMIMIGAYSTYVVQLIMPNFIGYSLLVAIPAAFLASAIVGIIIQQTVIRHLHGRPLETLLATFGISLLLRQAVRTIFSPLNRQVDQPDWMSGTLEINPVLSLTYNRLYIVAFSILVFIVLVFVIKKTSLGLNVRAVSQNRPMAKAMGVRTEWVDAMTFGLGSGVAGVAGVALSQLTNVGPNLGQAYIIDSFMVVVFGGVGNLLGTLVASFTLGVANKFIEPITGAVLANIVVLIFIILFIQKRPKGLFPQKGRAAE</sequence>
<feature type="transmembrane region" description="Helical" evidence="10">
    <location>
        <begin position="530"/>
        <end position="551"/>
    </location>
</feature>
<evidence type="ECO:0000256" key="5">
    <source>
        <dbReference type="ARBA" id="ARBA00022970"/>
    </source>
</evidence>
<dbReference type="NCBIfam" id="TIGR03409">
    <property type="entry name" value="urea_trans_UrtB"/>
    <property type="match status" value="1"/>
</dbReference>
<comment type="caution">
    <text evidence="11">The sequence shown here is derived from an EMBL/GenBank/DDBJ whole genome shotgun (WGS) entry which is preliminary data.</text>
</comment>
<proteinExistence type="inferred from homology"/>
<evidence type="ECO:0000256" key="4">
    <source>
        <dbReference type="ARBA" id="ARBA00022692"/>
    </source>
</evidence>
<keyword evidence="12" id="KW-1185">Reference proteome</keyword>
<feature type="transmembrane region" description="Helical" evidence="10">
    <location>
        <begin position="359"/>
        <end position="382"/>
    </location>
</feature>
<evidence type="ECO:0000256" key="9">
    <source>
        <dbReference type="SAM" id="Coils"/>
    </source>
</evidence>
<keyword evidence="9" id="KW-0175">Coiled coil</keyword>
<dbReference type="PANTHER" id="PTHR11795">
    <property type="entry name" value="BRANCHED-CHAIN AMINO ACID TRANSPORT SYSTEM PERMEASE PROTEIN LIVH"/>
    <property type="match status" value="1"/>
</dbReference>
<feature type="coiled-coil region" evidence="9">
    <location>
        <begin position="270"/>
        <end position="297"/>
    </location>
</feature>
<evidence type="ECO:0000256" key="2">
    <source>
        <dbReference type="ARBA" id="ARBA00022448"/>
    </source>
</evidence>
<dbReference type="Proteomes" id="UP001156870">
    <property type="component" value="Unassembled WGS sequence"/>
</dbReference>
<protein>
    <submittedName>
        <fullName evidence="11">Branched-chain amino acid ABC transporter permease</fullName>
    </submittedName>
</protein>
<feature type="transmembrane region" description="Helical" evidence="10">
    <location>
        <begin position="557"/>
        <end position="579"/>
    </location>
</feature>
<dbReference type="GO" id="GO:0005886">
    <property type="term" value="C:plasma membrane"/>
    <property type="evidence" value="ECO:0007669"/>
    <property type="project" value="UniProtKB-SubCell"/>
</dbReference>
<dbReference type="GO" id="GO:0022857">
    <property type="term" value="F:transmembrane transporter activity"/>
    <property type="evidence" value="ECO:0007669"/>
    <property type="project" value="InterPro"/>
</dbReference>
<evidence type="ECO:0000256" key="8">
    <source>
        <dbReference type="ARBA" id="ARBA00037998"/>
    </source>
</evidence>
<dbReference type="GO" id="GO:0006865">
    <property type="term" value="P:amino acid transport"/>
    <property type="evidence" value="ECO:0007669"/>
    <property type="project" value="UniProtKB-KW"/>
</dbReference>
<feature type="transmembrane region" description="Helical" evidence="10">
    <location>
        <begin position="307"/>
        <end position="334"/>
    </location>
</feature>
<dbReference type="Pfam" id="PF02653">
    <property type="entry name" value="BPD_transp_2"/>
    <property type="match status" value="1"/>
</dbReference>
<feature type="transmembrane region" description="Helical" evidence="10">
    <location>
        <begin position="15"/>
        <end position="35"/>
    </location>
</feature>
<evidence type="ECO:0000256" key="7">
    <source>
        <dbReference type="ARBA" id="ARBA00023136"/>
    </source>
</evidence>